<dbReference type="SUPFAM" id="SSF161098">
    <property type="entry name" value="MetI-like"/>
    <property type="match status" value="1"/>
</dbReference>
<feature type="transmembrane region" description="Helical" evidence="10">
    <location>
        <begin position="134"/>
        <end position="156"/>
    </location>
</feature>
<dbReference type="Proteomes" id="UP001387293">
    <property type="component" value="Unassembled WGS sequence"/>
</dbReference>
<feature type="transmembrane region" description="Helical" evidence="10">
    <location>
        <begin position="254"/>
        <end position="273"/>
    </location>
</feature>
<evidence type="ECO:0000259" key="11">
    <source>
        <dbReference type="PROSITE" id="PS50928"/>
    </source>
</evidence>
<keyword evidence="6" id="KW-0592">Phosphate transport</keyword>
<reference evidence="12 13" key="1">
    <citation type="submission" date="2022-12" db="EMBL/GenBank/DDBJ databases">
        <authorList>
            <person name="Muema E."/>
        </authorList>
    </citation>
    <scope>NUCLEOTIDE SEQUENCE [LARGE SCALE GENOMIC DNA]</scope>
    <source>
        <strain evidence="13">1326</strain>
    </source>
</reference>
<keyword evidence="9 10" id="KW-0472">Membrane</keyword>
<dbReference type="InterPro" id="IPR000515">
    <property type="entry name" value="MetI-like"/>
</dbReference>
<feature type="transmembrane region" description="Helical" evidence="10">
    <location>
        <begin position="69"/>
        <end position="95"/>
    </location>
</feature>
<evidence type="ECO:0000256" key="10">
    <source>
        <dbReference type="RuleBase" id="RU363043"/>
    </source>
</evidence>
<evidence type="ECO:0000256" key="6">
    <source>
        <dbReference type="ARBA" id="ARBA00022592"/>
    </source>
</evidence>
<protein>
    <recommendedName>
        <fullName evidence="3 10">Phosphate transport system permease protein PstA</fullName>
    </recommendedName>
</protein>
<dbReference type="Gene3D" id="1.10.3720.10">
    <property type="entry name" value="MetI-like"/>
    <property type="match status" value="1"/>
</dbReference>
<accession>A0ABU8KSJ9</accession>
<feature type="domain" description="ABC transmembrane type-1" evidence="11">
    <location>
        <begin position="70"/>
        <end position="273"/>
    </location>
</feature>
<evidence type="ECO:0000256" key="9">
    <source>
        <dbReference type="ARBA" id="ARBA00023136"/>
    </source>
</evidence>
<keyword evidence="5 10" id="KW-1003">Cell membrane</keyword>
<dbReference type="InterPro" id="IPR035906">
    <property type="entry name" value="MetI-like_sf"/>
</dbReference>
<comment type="subcellular location">
    <subcellularLocation>
        <location evidence="10">Cell inner membrane</location>
        <topology evidence="10">Multi-pass membrane protein</topology>
    </subcellularLocation>
    <subcellularLocation>
        <location evidence="1">Cell membrane</location>
        <topology evidence="1">Multi-pass membrane protein</topology>
    </subcellularLocation>
</comment>
<evidence type="ECO:0000256" key="2">
    <source>
        <dbReference type="ARBA" id="ARBA00007069"/>
    </source>
</evidence>
<dbReference type="PANTHER" id="PTHR42922">
    <property type="entry name" value="PHOSPHATE TRANSPORT SYSTEM PERMEASE PROTEIN PSTA"/>
    <property type="match status" value="1"/>
</dbReference>
<evidence type="ECO:0000313" key="12">
    <source>
        <dbReference type="EMBL" id="MEI9408680.1"/>
    </source>
</evidence>
<feature type="transmembrane region" description="Helical" evidence="10">
    <location>
        <begin position="107"/>
        <end position="128"/>
    </location>
</feature>
<name>A0ABU8KSJ9_9HYPH</name>
<evidence type="ECO:0000313" key="13">
    <source>
        <dbReference type="Proteomes" id="UP001387293"/>
    </source>
</evidence>
<dbReference type="PANTHER" id="PTHR42922:SF1">
    <property type="entry name" value="PHOSPHATE TRANSPORT SYSTEM PERMEASE PROTEIN PSTA"/>
    <property type="match status" value="1"/>
</dbReference>
<evidence type="ECO:0000256" key="1">
    <source>
        <dbReference type="ARBA" id="ARBA00004651"/>
    </source>
</evidence>
<dbReference type="Pfam" id="PF00528">
    <property type="entry name" value="BPD_transp_1"/>
    <property type="match status" value="1"/>
</dbReference>
<dbReference type="NCBIfam" id="TIGR00974">
    <property type="entry name" value="3a0107s02c"/>
    <property type="match status" value="1"/>
</dbReference>
<evidence type="ECO:0000256" key="4">
    <source>
        <dbReference type="ARBA" id="ARBA00022448"/>
    </source>
</evidence>
<evidence type="ECO:0000256" key="3">
    <source>
        <dbReference type="ARBA" id="ARBA00016864"/>
    </source>
</evidence>
<proteinExistence type="inferred from homology"/>
<dbReference type="CDD" id="cd06261">
    <property type="entry name" value="TM_PBP2"/>
    <property type="match status" value="1"/>
</dbReference>
<dbReference type="InterPro" id="IPR005672">
    <property type="entry name" value="Phosphate_PstA"/>
</dbReference>
<comment type="caution">
    <text evidence="12">The sequence shown here is derived from an EMBL/GenBank/DDBJ whole genome shotgun (WGS) entry which is preliminary data.</text>
</comment>
<evidence type="ECO:0000256" key="7">
    <source>
        <dbReference type="ARBA" id="ARBA00022692"/>
    </source>
</evidence>
<comment type="caution">
    <text evidence="10">Lacks conserved residue(s) required for the propagation of feature annotation.</text>
</comment>
<organism evidence="12 13">
    <name type="scientific">Mesorhizobium salmacidum</name>
    <dbReference type="NCBI Taxonomy" id="3015171"/>
    <lineage>
        <taxon>Bacteria</taxon>
        <taxon>Pseudomonadati</taxon>
        <taxon>Pseudomonadota</taxon>
        <taxon>Alphaproteobacteria</taxon>
        <taxon>Hyphomicrobiales</taxon>
        <taxon>Phyllobacteriaceae</taxon>
        <taxon>Mesorhizobium</taxon>
    </lineage>
</organism>
<dbReference type="RefSeq" id="WP_337105760.1">
    <property type="nucleotide sequence ID" value="NZ_JAPYKS010000004.1"/>
</dbReference>
<keyword evidence="13" id="KW-1185">Reference proteome</keyword>
<dbReference type="PROSITE" id="PS50928">
    <property type="entry name" value="ABC_TM1"/>
    <property type="match status" value="1"/>
</dbReference>
<gene>
    <name evidence="12" type="primary">pstA</name>
    <name evidence="12" type="ORF">O7A60_07865</name>
</gene>
<keyword evidence="4" id="KW-0813">Transport</keyword>
<comment type="similarity">
    <text evidence="2 10">Belongs to the binding-protein-dependent transport system permease family. CysTW subfamily.</text>
</comment>
<dbReference type="InterPro" id="IPR051408">
    <property type="entry name" value="Phosphate_transprt_permease"/>
</dbReference>
<keyword evidence="7 10" id="KW-0812">Transmembrane</keyword>
<sequence length="283" mass="30076">MSTASSLHRRRKTRNSVMMTLCVAAAGIGLAWLALILGALVYKGAAGLSLDVFTQMTPPPGDAGGLLNAIYGSVVMTIIAVIVGTPIGVLAGTYMAEYGRFSKLTTVVRFINDILLSAPSIIIGLFVYELMVRPMGHFSAIAGAVALAILVIPVVVRTTEDMLNLVPNALREAGTAIGAPRWVVIKSVAYRAALSGIVTGILLSIARISGETAPLLFTALNNQFWSSNLNAPMASLPVTIFQFALSPYEEWQQLAWTGALIITLTVLALSIFARSLTGRREDK</sequence>
<keyword evidence="8 10" id="KW-1133">Transmembrane helix</keyword>
<evidence type="ECO:0000256" key="8">
    <source>
        <dbReference type="ARBA" id="ARBA00022989"/>
    </source>
</evidence>
<evidence type="ECO:0000256" key="5">
    <source>
        <dbReference type="ARBA" id="ARBA00022475"/>
    </source>
</evidence>
<feature type="transmembrane region" description="Helical" evidence="10">
    <location>
        <begin position="188"/>
        <end position="208"/>
    </location>
</feature>
<dbReference type="EMBL" id="JAPYKS010000004">
    <property type="protein sequence ID" value="MEI9408680.1"/>
    <property type="molecule type" value="Genomic_DNA"/>
</dbReference>